<reference evidence="1 2" key="1">
    <citation type="journal article" date="2003" name="Proc. Natl. Acad. Sci. U.S.A.">
        <title>Complete genome sequence of the marine planctomycete Pirellula sp. strain 1.</title>
        <authorList>
            <person name="Gloeckner F.O."/>
            <person name="Kube M."/>
            <person name="Bauer M."/>
            <person name="Teeling H."/>
            <person name="Lombardot T."/>
            <person name="Ludwig W."/>
            <person name="Gade D."/>
            <person name="Beck A."/>
            <person name="Borzym K."/>
            <person name="Heitmann K."/>
            <person name="Rabus R."/>
            <person name="Schlesner H."/>
            <person name="Amann R."/>
            <person name="Reinhardt R."/>
        </authorList>
    </citation>
    <scope>NUCLEOTIDE SEQUENCE [LARGE SCALE GENOMIC DNA]</scope>
    <source>
        <strain evidence="2">DSM 10527 / NCIMB 13988 / SH1</strain>
    </source>
</reference>
<dbReference type="HOGENOM" id="CLU_3103168_0_0_0"/>
<gene>
    <name evidence="1" type="ordered locus">RB11493</name>
</gene>
<proteinExistence type="predicted"/>
<evidence type="ECO:0000313" key="1">
    <source>
        <dbReference type="EMBL" id="CAD79156.1"/>
    </source>
</evidence>
<dbReference type="STRING" id="243090.RB11493"/>
<dbReference type="EMBL" id="BX294153">
    <property type="protein sequence ID" value="CAD79156.1"/>
    <property type="molecule type" value="Genomic_DNA"/>
</dbReference>
<dbReference type="EnsemblBacteria" id="CAD79156">
    <property type="protein sequence ID" value="CAD79156"/>
    <property type="gene ID" value="RB11493"/>
</dbReference>
<name>Q7UE92_RHOBA</name>
<accession>Q7UE92</accession>
<dbReference type="AlphaFoldDB" id="Q7UE92"/>
<dbReference type="Proteomes" id="UP000001025">
    <property type="component" value="Chromosome"/>
</dbReference>
<dbReference type="KEGG" id="rba:RB11493"/>
<sequence>MTAIFVIEFFLLIDLCVVDEGKLPTDRCPLAWACPIQHRATTSDRRLASIE</sequence>
<keyword evidence="2" id="KW-1185">Reference proteome</keyword>
<organism evidence="1 2">
    <name type="scientific">Rhodopirellula baltica (strain DSM 10527 / NCIMB 13988 / SH1)</name>
    <dbReference type="NCBI Taxonomy" id="243090"/>
    <lineage>
        <taxon>Bacteria</taxon>
        <taxon>Pseudomonadati</taxon>
        <taxon>Planctomycetota</taxon>
        <taxon>Planctomycetia</taxon>
        <taxon>Pirellulales</taxon>
        <taxon>Pirellulaceae</taxon>
        <taxon>Rhodopirellula</taxon>
    </lineage>
</organism>
<evidence type="ECO:0000313" key="2">
    <source>
        <dbReference type="Proteomes" id="UP000001025"/>
    </source>
</evidence>
<protein>
    <submittedName>
        <fullName evidence="1">Uncharacterized protein</fullName>
    </submittedName>
</protein>
<dbReference type="InParanoid" id="Q7UE92"/>